<organism evidence="2 3">
    <name type="scientific">Scophthalmus maximus</name>
    <name type="common">Turbot</name>
    <name type="synonym">Psetta maxima</name>
    <dbReference type="NCBI Taxonomy" id="52904"/>
    <lineage>
        <taxon>Eukaryota</taxon>
        <taxon>Metazoa</taxon>
        <taxon>Chordata</taxon>
        <taxon>Craniata</taxon>
        <taxon>Vertebrata</taxon>
        <taxon>Euteleostomi</taxon>
        <taxon>Actinopterygii</taxon>
        <taxon>Neopterygii</taxon>
        <taxon>Teleostei</taxon>
        <taxon>Neoteleostei</taxon>
        <taxon>Acanthomorphata</taxon>
        <taxon>Carangaria</taxon>
        <taxon>Pleuronectiformes</taxon>
        <taxon>Pleuronectoidei</taxon>
        <taxon>Scophthalmidae</taxon>
        <taxon>Scophthalmus</taxon>
    </lineage>
</organism>
<dbReference type="AlphaFoldDB" id="A0A6A4STP5"/>
<feature type="compositionally biased region" description="Basic and acidic residues" evidence="1">
    <location>
        <begin position="64"/>
        <end position="74"/>
    </location>
</feature>
<dbReference type="EMBL" id="VEVO01000011">
    <property type="protein sequence ID" value="KAF0035478.1"/>
    <property type="molecule type" value="Genomic_DNA"/>
</dbReference>
<evidence type="ECO:0000313" key="2">
    <source>
        <dbReference type="EMBL" id="KAF0035478.1"/>
    </source>
</evidence>
<proteinExistence type="predicted"/>
<dbReference type="Proteomes" id="UP000438429">
    <property type="component" value="Unassembled WGS sequence"/>
</dbReference>
<name>A0A6A4STP5_SCOMX</name>
<sequence length="98" mass="10647">MASGEFKSLTLKHGIKLTATFHSNVEDISRAVGEKAGHSSSKWAVSDEQRRGHLPGSGGNCEPMGRDRNQRRELCTGSTIIPTSHQGSPVKRPSVHNR</sequence>
<gene>
    <name evidence="2" type="ORF">F2P81_013236</name>
</gene>
<evidence type="ECO:0000313" key="3">
    <source>
        <dbReference type="Proteomes" id="UP000438429"/>
    </source>
</evidence>
<comment type="caution">
    <text evidence="2">The sequence shown here is derived from an EMBL/GenBank/DDBJ whole genome shotgun (WGS) entry which is preliminary data.</text>
</comment>
<feature type="region of interest" description="Disordered" evidence="1">
    <location>
        <begin position="32"/>
        <end position="98"/>
    </location>
</feature>
<feature type="compositionally biased region" description="Polar residues" evidence="1">
    <location>
        <begin position="76"/>
        <end position="87"/>
    </location>
</feature>
<accession>A0A6A4STP5</accession>
<evidence type="ECO:0000256" key="1">
    <source>
        <dbReference type="SAM" id="MobiDB-lite"/>
    </source>
</evidence>
<reference evidence="2 3" key="1">
    <citation type="submission" date="2019-06" db="EMBL/GenBank/DDBJ databases">
        <title>Draft genomes of female and male turbot (Scophthalmus maximus).</title>
        <authorList>
            <person name="Xu H."/>
            <person name="Xu X.-W."/>
            <person name="Shao C."/>
            <person name="Chen S."/>
        </authorList>
    </citation>
    <scope>NUCLEOTIDE SEQUENCE [LARGE SCALE GENOMIC DNA]</scope>
    <source>
        <strain evidence="2">Ysfricsl-2016a</strain>
        <tissue evidence="2">Blood</tissue>
    </source>
</reference>
<protein>
    <submittedName>
        <fullName evidence="2">Uncharacterized protein</fullName>
    </submittedName>
</protein>